<keyword evidence="10 12" id="KW-0413">Isomerase</keyword>
<dbReference type="OrthoDB" id="9759544at2"/>
<dbReference type="GO" id="GO:0008270">
    <property type="term" value="F:zinc ion binding"/>
    <property type="evidence" value="ECO:0007669"/>
    <property type="project" value="UniProtKB-UniRule"/>
</dbReference>
<dbReference type="GO" id="GO:0016887">
    <property type="term" value="F:ATP hydrolysis activity"/>
    <property type="evidence" value="ECO:0007669"/>
    <property type="project" value="RHEA"/>
</dbReference>
<dbReference type="GO" id="GO:0043138">
    <property type="term" value="F:3'-5' DNA helicase activity"/>
    <property type="evidence" value="ECO:0007669"/>
    <property type="project" value="UniProtKB-EC"/>
</dbReference>
<evidence type="ECO:0000256" key="1">
    <source>
        <dbReference type="ARBA" id="ARBA00022515"/>
    </source>
</evidence>
<dbReference type="InterPro" id="IPR001650">
    <property type="entry name" value="Helicase_C-like"/>
</dbReference>
<dbReference type="Proteomes" id="UP000298616">
    <property type="component" value="Chromosome"/>
</dbReference>
<feature type="domain" description="Helicase ATP-binding" evidence="13">
    <location>
        <begin position="309"/>
        <end position="476"/>
    </location>
</feature>
<comment type="subunit">
    <text evidence="12">Component of the replication restart primosome.</text>
</comment>
<dbReference type="InterPro" id="IPR005259">
    <property type="entry name" value="PriA"/>
</dbReference>
<feature type="binding site" evidence="12">
    <location>
        <position position="548"/>
    </location>
    <ligand>
        <name>Zn(2+)</name>
        <dbReference type="ChEBI" id="CHEBI:29105"/>
        <label>2</label>
    </ligand>
</feature>
<evidence type="ECO:0000313" key="16">
    <source>
        <dbReference type="Proteomes" id="UP000298616"/>
    </source>
</evidence>
<dbReference type="SUPFAM" id="SSF52540">
    <property type="entry name" value="P-loop containing nucleoside triphosphate hydrolases"/>
    <property type="match status" value="1"/>
</dbReference>
<evidence type="ECO:0000256" key="7">
    <source>
        <dbReference type="ARBA" id="ARBA00022833"/>
    </source>
</evidence>
<keyword evidence="2 12" id="KW-0235">DNA replication</keyword>
<comment type="function">
    <text evidence="12">Initiates the restart of stalled replication forks, which reloads the replicative helicase on sites other than the origin of replication. Recognizes and binds to abandoned replication forks and remodels them to uncover a helicase loading site. Promotes assembly of the primosome at these replication forks.</text>
</comment>
<dbReference type="AlphaFoldDB" id="A0A4D7JMG3"/>
<dbReference type="GO" id="GO:0006302">
    <property type="term" value="P:double-strand break repair"/>
    <property type="evidence" value="ECO:0007669"/>
    <property type="project" value="InterPro"/>
</dbReference>
<dbReference type="PANTHER" id="PTHR30580:SF0">
    <property type="entry name" value="PRIMOSOMAL PROTEIN N"/>
    <property type="match status" value="1"/>
</dbReference>
<evidence type="ECO:0000256" key="6">
    <source>
        <dbReference type="ARBA" id="ARBA00022806"/>
    </source>
</evidence>
<keyword evidence="16" id="KW-1185">Reference proteome</keyword>
<dbReference type="GO" id="GO:0005524">
    <property type="term" value="F:ATP binding"/>
    <property type="evidence" value="ECO:0007669"/>
    <property type="project" value="UniProtKB-UniRule"/>
</dbReference>
<dbReference type="HAMAP" id="MF_00983">
    <property type="entry name" value="PriA"/>
    <property type="match status" value="1"/>
</dbReference>
<evidence type="ECO:0000259" key="13">
    <source>
        <dbReference type="PROSITE" id="PS51192"/>
    </source>
</evidence>
<dbReference type="InterPro" id="IPR041236">
    <property type="entry name" value="PriA_C"/>
</dbReference>
<evidence type="ECO:0000256" key="2">
    <source>
        <dbReference type="ARBA" id="ARBA00022705"/>
    </source>
</evidence>
<feature type="binding site" evidence="12">
    <location>
        <position position="569"/>
    </location>
    <ligand>
        <name>Zn(2+)</name>
        <dbReference type="ChEBI" id="CHEBI:29105"/>
        <label>2</label>
    </ligand>
</feature>
<comment type="catalytic activity">
    <reaction evidence="12">
        <text>Couples ATP hydrolysis with the unwinding of duplex DNA by translocating in the 3'-5' direction.</text>
        <dbReference type="EC" id="5.6.2.4"/>
    </reaction>
</comment>
<evidence type="ECO:0000256" key="11">
    <source>
        <dbReference type="ARBA" id="ARBA00048988"/>
    </source>
</evidence>
<evidence type="ECO:0000256" key="4">
    <source>
        <dbReference type="ARBA" id="ARBA00022741"/>
    </source>
</evidence>
<feature type="domain" description="Helicase C-terminal" evidence="14">
    <location>
        <begin position="574"/>
        <end position="733"/>
    </location>
</feature>
<proteinExistence type="inferred from homology"/>
<dbReference type="EMBL" id="CP028923">
    <property type="protein sequence ID" value="QCK16053.1"/>
    <property type="molecule type" value="Genomic_DNA"/>
</dbReference>
<dbReference type="GO" id="GO:0006270">
    <property type="term" value="P:DNA replication initiation"/>
    <property type="evidence" value="ECO:0007669"/>
    <property type="project" value="TreeGrafter"/>
</dbReference>
<keyword evidence="7 12" id="KW-0862">Zinc</keyword>
<protein>
    <recommendedName>
        <fullName evidence="12">Replication restart protein PriA</fullName>
    </recommendedName>
    <alternativeName>
        <fullName evidence="12">ATP-dependent DNA helicase PriA</fullName>
        <ecNumber evidence="12">5.6.2.4</ecNumber>
    </alternativeName>
    <alternativeName>
        <fullName evidence="12">DNA 3'-5' helicase PriA</fullName>
    </alternativeName>
</protein>
<feature type="binding site" evidence="12">
    <location>
        <position position="579"/>
    </location>
    <ligand>
        <name>Zn(2+)</name>
        <dbReference type="ChEBI" id="CHEBI:29105"/>
        <label>1</label>
    </ligand>
</feature>
<dbReference type="Pfam" id="PF18074">
    <property type="entry name" value="PriA_C"/>
    <property type="match status" value="1"/>
</dbReference>
<dbReference type="PROSITE" id="PS51192">
    <property type="entry name" value="HELICASE_ATP_BIND_1"/>
    <property type="match status" value="1"/>
</dbReference>
<dbReference type="InterPro" id="IPR042115">
    <property type="entry name" value="PriA_3primeBD_sf"/>
</dbReference>
<keyword evidence="4 12" id="KW-0547">Nucleotide-binding</keyword>
<evidence type="ECO:0000256" key="9">
    <source>
        <dbReference type="ARBA" id="ARBA00023125"/>
    </source>
</evidence>
<dbReference type="InterPro" id="IPR014001">
    <property type="entry name" value="Helicase_ATP-bd"/>
</dbReference>
<reference evidence="15 16" key="1">
    <citation type="submission" date="2018-04" db="EMBL/GenBank/DDBJ databases">
        <title>Complete genome uncultured novel isolate.</title>
        <authorList>
            <person name="Merlino G."/>
        </authorList>
    </citation>
    <scope>NUCLEOTIDE SEQUENCE [LARGE SCALE GENOMIC DNA]</scope>
    <source>
        <strain evidence="16">R1DC9</strain>
    </source>
</reference>
<dbReference type="InterPro" id="IPR040498">
    <property type="entry name" value="PriA_CRR"/>
</dbReference>
<feature type="binding site" evidence="12">
    <location>
        <position position="542"/>
    </location>
    <ligand>
        <name>Zn(2+)</name>
        <dbReference type="ChEBI" id="CHEBI:29105"/>
        <label>1</label>
    </ligand>
</feature>
<dbReference type="CDD" id="cd17929">
    <property type="entry name" value="DEXHc_priA"/>
    <property type="match status" value="1"/>
</dbReference>
<evidence type="ECO:0000256" key="12">
    <source>
        <dbReference type="HAMAP-Rule" id="MF_00983"/>
    </source>
</evidence>
<dbReference type="FunFam" id="3.40.50.300:FF:000489">
    <property type="entry name" value="Primosome assembly protein PriA"/>
    <property type="match status" value="1"/>
</dbReference>
<dbReference type="Pfam" id="PF00271">
    <property type="entry name" value="Helicase_C"/>
    <property type="match status" value="1"/>
</dbReference>
<dbReference type="Gene3D" id="3.40.1440.60">
    <property type="entry name" value="PriA, 3(prime) DNA-binding domain"/>
    <property type="match status" value="1"/>
</dbReference>
<dbReference type="SMART" id="SM00490">
    <property type="entry name" value="HELICc"/>
    <property type="match status" value="1"/>
</dbReference>
<dbReference type="CDD" id="cd18804">
    <property type="entry name" value="SF2_C_priA"/>
    <property type="match status" value="1"/>
</dbReference>
<feature type="binding site" evidence="12">
    <location>
        <position position="551"/>
    </location>
    <ligand>
        <name>Zn(2+)</name>
        <dbReference type="ChEBI" id="CHEBI:29105"/>
        <label>2</label>
    </ligand>
</feature>
<keyword evidence="5 12" id="KW-0378">Hydrolase</keyword>
<evidence type="ECO:0000256" key="10">
    <source>
        <dbReference type="ARBA" id="ARBA00023235"/>
    </source>
</evidence>
<keyword evidence="3 12" id="KW-0479">Metal-binding</keyword>
<evidence type="ECO:0000256" key="3">
    <source>
        <dbReference type="ARBA" id="ARBA00022723"/>
    </source>
</evidence>
<comment type="cofactor">
    <cofactor evidence="12">
        <name>Zn(2+)</name>
        <dbReference type="ChEBI" id="CHEBI:29105"/>
    </cofactor>
    <text evidence="12">Binds 2 zinc ions per subunit.</text>
</comment>
<comment type="similarity">
    <text evidence="12">Belongs to the helicase family. PriA subfamily.</text>
</comment>
<dbReference type="SMART" id="SM00487">
    <property type="entry name" value="DEXDc"/>
    <property type="match status" value="1"/>
</dbReference>
<dbReference type="NCBIfam" id="TIGR00595">
    <property type="entry name" value="priA"/>
    <property type="match status" value="1"/>
</dbReference>
<keyword evidence="8 12" id="KW-0067">ATP-binding</keyword>
<dbReference type="GO" id="GO:0003677">
    <property type="term" value="F:DNA binding"/>
    <property type="evidence" value="ECO:0007669"/>
    <property type="project" value="UniProtKB-UniRule"/>
</dbReference>
<dbReference type="PANTHER" id="PTHR30580">
    <property type="entry name" value="PRIMOSOMAL PROTEIN N"/>
    <property type="match status" value="1"/>
</dbReference>
<dbReference type="PROSITE" id="PS51194">
    <property type="entry name" value="HELICASE_CTER"/>
    <property type="match status" value="1"/>
</dbReference>
<comment type="catalytic activity">
    <reaction evidence="11 12">
        <text>ATP + H2O = ADP + phosphate + H(+)</text>
        <dbReference type="Rhea" id="RHEA:13065"/>
        <dbReference type="ChEBI" id="CHEBI:15377"/>
        <dbReference type="ChEBI" id="CHEBI:15378"/>
        <dbReference type="ChEBI" id="CHEBI:30616"/>
        <dbReference type="ChEBI" id="CHEBI:43474"/>
        <dbReference type="ChEBI" id="CHEBI:456216"/>
        <dbReference type="EC" id="5.6.2.4"/>
    </reaction>
</comment>
<dbReference type="Pfam" id="PF18319">
    <property type="entry name" value="Zn_ribbon_PriA"/>
    <property type="match status" value="1"/>
</dbReference>
<dbReference type="EC" id="5.6.2.4" evidence="12"/>
<evidence type="ECO:0000256" key="5">
    <source>
        <dbReference type="ARBA" id="ARBA00022801"/>
    </source>
</evidence>
<keyword evidence="1 12" id="KW-0639">Primosome</keyword>
<feature type="binding site" evidence="12">
    <location>
        <position position="566"/>
    </location>
    <ligand>
        <name>Zn(2+)</name>
        <dbReference type="ChEBI" id="CHEBI:29105"/>
        <label>2</label>
    </ligand>
</feature>
<feature type="binding site" evidence="12">
    <location>
        <position position="582"/>
    </location>
    <ligand>
        <name>Zn(2+)</name>
        <dbReference type="ChEBI" id="CHEBI:29105"/>
        <label>1</label>
    </ligand>
</feature>
<evidence type="ECO:0000259" key="14">
    <source>
        <dbReference type="PROSITE" id="PS51194"/>
    </source>
</evidence>
<accession>A0A4D7JMG3</accession>
<dbReference type="RefSeq" id="WP_137091652.1">
    <property type="nucleotide sequence ID" value="NZ_CP028923.1"/>
</dbReference>
<evidence type="ECO:0000313" key="15">
    <source>
        <dbReference type="EMBL" id="QCK16053.1"/>
    </source>
</evidence>
<dbReference type="GO" id="GO:0006269">
    <property type="term" value="P:DNA replication, synthesis of primer"/>
    <property type="evidence" value="ECO:0007669"/>
    <property type="project" value="UniProtKB-KW"/>
</dbReference>
<dbReference type="InterPro" id="IPR027417">
    <property type="entry name" value="P-loop_NTPase"/>
</dbReference>
<gene>
    <name evidence="12 15" type="primary">priA</name>
    <name evidence="15" type="ORF">DCC35_15545</name>
</gene>
<dbReference type="InterPro" id="IPR041222">
    <property type="entry name" value="PriA_3primeBD"/>
</dbReference>
<feature type="binding site" evidence="12">
    <location>
        <position position="539"/>
    </location>
    <ligand>
        <name>Zn(2+)</name>
        <dbReference type="ChEBI" id="CHEBI:29105"/>
        <label>1</label>
    </ligand>
</feature>
<sequence length="834" mass="95777">MSIDQNSHSKSFADIILPVPIGKYFTYRVPLSLENDIQPGCRVLVPFGKRRVITGLVVHLHGSPPKKYEAKSIIDLLDELPIAEPIQFRFFEWMADYYLCSIGEVMQAAIPSGLKLSSESQIQLHPEFNIDNHDKPISENEQIVLENLSVDKTLTYTEVSDLLGKKSIHPIIKSLIQREAIIIFEQVKEKYKPKKEKRIRLKSPFDSNTDELEDLMNSLDSKEKQQAVLLRYLQKVPVLHDSNANENGILKSEITKDEELSNSSLQTLIKNDVFEEYEVIISRFDLSDKEVDDEQKLSLEQQTAFDQILKEFEDKQTVLLHGVTGSGKTAIYSELMKLALSSDRQVLFMVPEIALTTQIVQRLKKIFGNKLGVYHSRFSDNERVEVWQGVKNKAYDIIVGVRSSIFLPFDNLGLIIVDEEHDSSYKQHDPAPRYQGRDMAHILGRFHNAKVLLGSATPSTESYHHAKLGKYGLVSLMNRFGESQMPDIELVDLRDAKKKKKMKGDFSLKLLEKIEETLATGDQVIIFQNRRGYAPYLQCETCGHIPKCEHCDISLTYHQYKKEMRCHYCGYNEPLPLECDACGSRKLKTVSYGTEKLEEDLQLFLPEARVGRMDLETTRRKNSYETIINDFDSGQINILVGTQMVTKGLDFDKVGLVGVLDADRMMYFPDLRSYERTFQLLLQVSGRTGRREKMGKVMIQTSIPEHQILHWVQSHDYEKFYFSEIKERHSFLYPPFSRLINITIKNPDKLNAIQTSEAIAFALKKKYGRKGILGPQEPPVSKIRNQYLMQLIVKIDRKTTNLGKIKSDIDQTIATTLQDKNFKRSRVVIDVDPY</sequence>
<dbReference type="InterPro" id="IPR011545">
    <property type="entry name" value="DEAD/DEAH_box_helicase_dom"/>
</dbReference>
<dbReference type="Pfam" id="PF17764">
    <property type="entry name" value="PriA_3primeBD"/>
    <property type="match status" value="1"/>
</dbReference>
<dbReference type="GO" id="GO:0006310">
    <property type="term" value="P:DNA recombination"/>
    <property type="evidence" value="ECO:0007669"/>
    <property type="project" value="InterPro"/>
</dbReference>
<organism evidence="15 16">
    <name type="scientific">Mangrovivirga cuniculi</name>
    <dbReference type="NCBI Taxonomy" id="2715131"/>
    <lineage>
        <taxon>Bacteria</taxon>
        <taxon>Pseudomonadati</taxon>
        <taxon>Bacteroidota</taxon>
        <taxon>Cytophagia</taxon>
        <taxon>Cytophagales</taxon>
        <taxon>Mangrovivirgaceae</taxon>
        <taxon>Mangrovivirga</taxon>
    </lineage>
</organism>
<dbReference type="GO" id="GO:1990077">
    <property type="term" value="C:primosome complex"/>
    <property type="evidence" value="ECO:0007669"/>
    <property type="project" value="UniProtKB-UniRule"/>
</dbReference>
<dbReference type="FunFam" id="3.40.1440.60:FF:000001">
    <property type="entry name" value="Primosomal protein N"/>
    <property type="match status" value="1"/>
</dbReference>
<dbReference type="Pfam" id="PF00270">
    <property type="entry name" value="DEAD"/>
    <property type="match status" value="1"/>
</dbReference>
<name>A0A4D7JMG3_9BACT</name>
<dbReference type="KEGG" id="fpf:DCC35_15545"/>
<keyword evidence="9 12" id="KW-0238">DNA-binding</keyword>
<dbReference type="Gene3D" id="3.40.50.300">
    <property type="entry name" value="P-loop containing nucleotide triphosphate hydrolases"/>
    <property type="match status" value="2"/>
</dbReference>
<evidence type="ECO:0000256" key="8">
    <source>
        <dbReference type="ARBA" id="ARBA00022840"/>
    </source>
</evidence>
<keyword evidence="6 12" id="KW-0347">Helicase</keyword>